<organism evidence="2 3">
    <name type="scientific">Candidatus Kerfeldbacteria bacterium RIFCSPHIGHO2_12_FULL_48_17</name>
    <dbReference type="NCBI Taxonomy" id="1798542"/>
    <lineage>
        <taxon>Bacteria</taxon>
        <taxon>Candidatus Kerfeldiibacteriota</taxon>
    </lineage>
</organism>
<dbReference type="AlphaFoldDB" id="A0A1G2AXJ5"/>
<name>A0A1G2AXJ5_9BACT</name>
<evidence type="ECO:0000313" key="2">
    <source>
        <dbReference type="EMBL" id="OGY81415.1"/>
    </source>
</evidence>
<evidence type="ECO:0000256" key="1">
    <source>
        <dbReference type="SAM" id="Phobius"/>
    </source>
</evidence>
<accession>A0A1G2AXJ5</accession>
<evidence type="ECO:0000313" key="3">
    <source>
        <dbReference type="Proteomes" id="UP000176952"/>
    </source>
</evidence>
<keyword evidence="1" id="KW-1133">Transmembrane helix</keyword>
<feature type="transmembrane region" description="Helical" evidence="1">
    <location>
        <begin position="7"/>
        <end position="28"/>
    </location>
</feature>
<dbReference type="STRING" id="1798542.A3F54_02085"/>
<evidence type="ECO:0008006" key="4">
    <source>
        <dbReference type="Google" id="ProtNLM"/>
    </source>
</evidence>
<reference evidence="2 3" key="1">
    <citation type="journal article" date="2016" name="Nat. Commun.">
        <title>Thousands of microbial genomes shed light on interconnected biogeochemical processes in an aquifer system.</title>
        <authorList>
            <person name="Anantharaman K."/>
            <person name="Brown C.T."/>
            <person name="Hug L.A."/>
            <person name="Sharon I."/>
            <person name="Castelle C.J."/>
            <person name="Probst A.J."/>
            <person name="Thomas B.C."/>
            <person name="Singh A."/>
            <person name="Wilkins M.J."/>
            <person name="Karaoz U."/>
            <person name="Brodie E.L."/>
            <person name="Williams K.H."/>
            <person name="Hubbard S.S."/>
            <person name="Banfield J.F."/>
        </authorList>
    </citation>
    <scope>NUCLEOTIDE SEQUENCE [LARGE SCALE GENOMIC DNA]</scope>
</reference>
<proteinExistence type="predicted"/>
<protein>
    <recommendedName>
        <fullName evidence="4">Type 4 fimbrial biogenesis protein PilX N-terminal domain-containing protein</fullName>
    </recommendedName>
</protein>
<keyword evidence="1" id="KW-0472">Membrane</keyword>
<sequence length="461" mass="50556">MRPRGSMLITVLIFSGIYVTILGALAILTQVQRITTLHETASLQSLFIAESGVDYYRWHLAHSPTDYVGDTGIHDYFDPYGDVIGQYNIQVTPPADGSSVITIRVTGWTTTYPDLQRIVEVSYGTKSLGQFSLLSDSNVWIGDKEELKGPMHANGGIRMDGQSNSTLTSAKETYICGPEHGCNNEEKPGIWGTGNNDKSWSFPVPGPDFASIAVDAAALEAQAADDGLLLNDSGNFGYRITFGNTGTFSVDTVTALQQPVVGYDGTQWVTESHSYKTTAAVVGLQNIPLPNNGLIYVKDRVWVEGTVKGFATVVAAEPPEEGADASIIIQNDLKYKDQNSARLSLIAQKDILIPLYSPDIMQIDGALVALNGHVFRYYYPNYNSQPYKTYAIRKKIQTYGTIITKGVWTWSWVSGDPASVVSGYQQTQSFYDTDLLFSPPPFFPTTGSFELISWDERLPGQ</sequence>
<comment type="caution">
    <text evidence="2">The sequence shown here is derived from an EMBL/GenBank/DDBJ whole genome shotgun (WGS) entry which is preliminary data.</text>
</comment>
<dbReference type="Proteomes" id="UP000176952">
    <property type="component" value="Unassembled WGS sequence"/>
</dbReference>
<dbReference type="EMBL" id="MHKD01000044">
    <property type="protein sequence ID" value="OGY81415.1"/>
    <property type="molecule type" value="Genomic_DNA"/>
</dbReference>
<gene>
    <name evidence="2" type="ORF">A3F54_02085</name>
</gene>
<keyword evidence="1" id="KW-0812">Transmembrane</keyword>